<dbReference type="EC" id="3.4.21.89" evidence="1"/>
<dbReference type="RefSeq" id="WP_074711512.1">
    <property type="nucleotide sequence ID" value="NZ_FNTV01000001.1"/>
</dbReference>
<protein>
    <recommendedName>
        <fullName evidence="1">Signal peptidase I</fullName>
        <ecNumber evidence="1">3.4.21.89</ecNumber>
    </recommendedName>
</protein>
<feature type="transmembrane region" description="Helical" evidence="3">
    <location>
        <begin position="169"/>
        <end position="190"/>
    </location>
</feature>
<feature type="region of interest" description="Disordered" evidence="2">
    <location>
        <begin position="1"/>
        <end position="20"/>
    </location>
</feature>
<dbReference type="PANTHER" id="PTHR10806">
    <property type="entry name" value="SIGNAL PEPTIDASE COMPLEX CATALYTIC SUBUNIT SEC11"/>
    <property type="match status" value="1"/>
</dbReference>
<evidence type="ECO:0000256" key="3">
    <source>
        <dbReference type="SAM" id="Phobius"/>
    </source>
</evidence>
<name>A0A1H5KGJ2_9MICC</name>
<feature type="transmembrane region" description="Helical" evidence="3">
    <location>
        <begin position="34"/>
        <end position="53"/>
    </location>
</feature>
<dbReference type="GO" id="GO:0009003">
    <property type="term" value="F:signal peptidase activity"/>
    <property type="evidence" value="ECO:0007669"/>
    <property type="project" value="UniProtKB-EC"/>
</dbReference>
<dbReference type="InterPro" id="IPR001733">
    <property type="entry name" value="Peptidase_S26B"/>
</dbReference>
<accession>A0A1H5KGJ2</accession>
<gene>
    <name evidence="4" type="ORF">SAMN04489740_1997</name>
</gene>
<keyword evidence="3" id="KW-0472">Membrane</keyword>
<sequence>MSIFSPVSRDVSSPDSDTASTIRPRGFLHSLGTWSAYVALLLAAISALIVIVIPMATGSHTYTVLTSSMAPKYAPGTLMVVKPTAVDSLRVGDVITYQIESGKPAVISHRITAVEATQTGEQVFITKGDNNSLEDAEAVHEVQIKGKLFYAVPYVGFAAHAVGEQRGKILPVVAVGFIALGALSMAKGAIEKNRSKKTDRPSK</sequence>
<dbReference type="PRINTS" id="PR00728">
    <property type="entry name" value="SIGNALPTASE"/>
</dbReference>
<evidence type="ECO:0000256" key="2">
    <source>
        <dbReference type="SAM" id="MobiDB-lite"/>
    </source>
</evidence>
<dbReference type="AlphaFoldDB" id="A0A1H5KGJ2"/>
<feature type="compositionally biased region" description="Low complexity" evidence="2">
    <location>
        <begin position="1"/>
        <end position="17"/>
    </location>
</feature>
<evidence type="ECO:0000256" key="1">
    <source>
        <dbReference type="NCBIfam" id="TIGR02228"/>
    </source>
</evidence>
<keyword evidence="3" id="KW-0812">Transmembrane</keyword>
<reference evidence="4 5" key="1">
    <citation type="submission" date="2016-10" db="EMBL/GenBank/DDBJ databases">
        <authorList>
            <person name="de Groot N.N."/>
        </authorList>
    </citation>
    <scope>NUCLEOTIDE SEQUENCE [LARGE SCALE GENOMIC DNA]</scope>
    <source>
        <strain evidence="4 5">DSM 22274</strain>
    </source>
</reference>
<organism evidence="4 5">
    <name type="scientific">Arthrobacter alpinus</name>
    <dbReference type="NCBI Taxonomy" id="656366"/>
    <lineage>
        <taxon>Bacteria</taxon>
        <taxon>Bacillati</taxon>
        <taxon>Actinomycetota</taxon>
        <taxon>Actinomycetes</taxon>
        <taxon>Micrococcales</taxon>
        <taxon>Micrococcaceae</taxon>
        <taxon>Arthrobacter</taxon>
    </lineage>
</organism>
<dbReference type="Proteomes" id="UP000182725">
    <property type="component" value="Unassembled WGS sequence"/>
</dbReference>
<proteinExistence type="predicted"/>
<dbReference type="GO" id="GO:0006465">
    <property type="term" value="P:signal peptide processing"/>
    <property type="evidence" value="ECO:0007669"/>
    <property type="project" value="UniProtKB-UniRule"/>
</dbReference>
<evidence type="ECO:0000313" key="5">
    <source>
        <dbReference type="Proteomes" id="UP000182725"/>
    </source>
</evidence>
<dbReference type="NCBIfam" id="TIGR02228">
    <property type="entry name" value="sigpep_I_arch"/>
    <property type="match status" value="1"/>
</dbReference>
<dbReference type="InterPro" id="IPR019533">
    <property type="entry name" value="Peptidase_S26"/>
</dbReference>
<dbReference type="EMBL" id="FNTV01000001">
    <property type="protein sequence ID" value="SEE63724.1"/>
    <property type="molecule type" value="Genomic_DNA"/>
</dbReference>
<dbReference type="GO" id="GO:0016020">
    <property type="term" value="C:membrane"/>
    <property type="evidence" value="ECO:0007669"/>
    <property type="project" value="UniProtKB-UniRule"/>
</dbReference>
<keyword evidence="3" id="KW-1133">Transmembrane helix</keyword>
<dbReference type="PANTHER" id="PTHR10806:SF6">
    <property type="entry name" value="SIGNAL PEPTIDASE COMPLEX CATALYTIC SUBUNIT SEC11"/>
    <property type="match status" value="1"/>
</dbReference>
<dbReference type="CDD" id="cd06530">
    <property type="entry name" value="S26_SPase_I"/>
    <property type="match status" value="1"/>
</dbReference>
<evidence type="ECO:0000313" key="4">
    <source>
        <dbReference type="EMBL" id="SEE63724.1"/>
    </source>
</evidence>
<dbReference type="GO" id="GO:0004252">
    <property type="term" value="F:serine-type endopeptidase activity"/>
    <property type="evidence" value="ECO:0007669"/>
    <property type="project" value="UniProtKB-UniRule"/>
</dbReference>